<evidence type="ECO:0000313" key="3">
    <source>
        <dbReference type="Proteomes" id="UP000800082"/>
    </source>
</evidence>
<dbReference type="GeneID" id="54354653"/>
<name>A0A6A5RBG6_9PLEO</name>
<dbReference type="RefSeq" id="XP_033444259.1">
    <property type="nucleotide sequence ID" value="XM_033596986.1"/>
</dbReference>
<dbReference type="Proteomes" id="UP000800082">
    <property type="component" value="Unassembled WGS sequence"/>
</dbReference>
<dbReference type="AlphaFoldDB" id="A0A6A5RBG6"/>
<proteinExistence type="predicted"/>
<dbReference type="PANTHER" id="PTHR35043:SF9">
    <property type="match status" value="1"/>
</dbReference>
<sequence>MTLTTEGLKFVAKYDPGLLPNILGTEIQDKSRANAFTKVVTYAQALWFCSQMTAMFPHDLTTSLLEINTAIPAACALLLYFVFWRNNPLNVDVAISCS</sequence>
<evidence type="ECO:0000256" key="1">
    <source>
        <dbReference type="SAM" id="Phobius"/>
    </source>
</evidence>
<organism evidence="2 3">
    <name type="scientific">Didymella exigua CBS 183.55</name>
    <dbReference type="NCBI Taxonomy" id="1150837"/>
    <lineage>
        <taxon>Eukaryota</taxon>
        <taxon>Fungi</taxon>
        <taxon>Dikarya</taxon>
        <taxon>Ascomycota</taxon>
        <taxon>Pezizomycotina</taxon>
        <taxon>Dothideomycetes</taxon>
        <taxon>Pleosporomycetidae</taxon>
        <taxon>Pleosporales</taxon>
        <taxon>Pleosporineae</taxon>
        <taxon>Didymellaceae</taxon>
        <taxon>Didymella</taxon>
    </lineage>
</organism>
<feature type="transmembrane region" description="Helical" evidence="1">
    <location>
        <begin position="64"/>
        <end position="83"/>
    </location>
</feature>
<evidence type="ECO:0000313" key="2">
    <source>
        <dbReference type="EMBL" id="KAF1924006.1"/>
    </source>
</evidence>
<reference evidence="2" key="1">
    <citation type="journal article" date="2020" name="Stud. Mycol.">
        <title>101 Dothideomycetes genomes: a test case for predicting lifestyles and emergence of pathogens.</title>
        <authorList>
            <person name="Haridas S."/>
            <person name="Albert R."/>
            <person name="Binder M."/>
            <person name="Bloem J."/>
            <person name="Labutti K."/>
            <person name="Salamov A."/>
            <person name="Andreopoulos B."/>
            <person name="Baker S."/>
            <person name="Barry K."/>
            <person name="Bills G."/>
            <person name="Bluhm B."/>
            <person name="Cannon C."/>
            <person name="Castanera R."/>
            <person name="Culley D."/>
            <person name="Daum C."/>
            <person name="Ezra D."/>
            <person name="Gonzalez J."/>
            <person name="Henrissat B."/>
            <person name="Kuo A."/>
            <person name="Liang C."/>
            <person name="Lipzen A."/>
            <person name="Lutzoni F."/>
            <person name="Magnuson J."/>
            <person name="Mondo S."/>
            <person name="Nolan M."/>
            <person name="Ohm R."/>
            <person name="Pangilinan J."/>
            <person name="Park H.-J."/>
            <person name="Ramirez L."/>
            <person name="Alfaro M."/>
            <person name="Sun H."/>
            <person name="Tritt A."/>
            <person name="Yoshinaga Y."/>
            <person name="Zwiers L.-H."/>
            <person name="Turgeon B."/>
            <person name="Goodwin S."/>
            <person name="Spatafora J."/>
            <person name="Crous P."/>
            <person name="Grigoriev I."/>
        </authorList>
    </citation>
    <scope>NUCLEOTIDE SEQUENCE</scope>
    <source>
        <strain evidence="2">CBS 183.55</strain>
    </source>
</reference>
<keyword evidence="3" id="KW-1185">Reference proteome</keyword>
<keyword evidence="1" id="KW-0812">Transmembrane</keyword>
<dbReference type="PANTHER" id="PTHR35043">
    <property type="entry name" value="TRANSCRIPTION FACTOR DOMAIN-CONTAINING PROTEIN"/>
    <property type="match status" value="1"/>
</dbReference>
<gene>
    <name evidence="2" type="ORF">M421DRAFT_73767</name>
</gene>
<accession>A0A6A5RBG6</accession>
<keyword evidence="1" id="KW-0472">Membrane</keyword>
<dbReference type="OrthoDB" id="3695043at2759"/>
<keyword evidence="1" id="KW-1133">Transmembrane helix</keyword>
<dbReference type="EMBL" id="ML978998">
    <property type="protein sequence ID" value="KAF1924006.1"/>
    <property type="molecule type" value="Genomic_DNA"/>
</dbReference>
<protein>
    <submittedName>
        <fullName evidence="2">Uncharacterized protein</fullName>
    </submittedName>
</protein>